<dbReference type="InterPro" id="IPR027417">
    <property type="entry name" value="P-loop_NTPase"/>
</dbReference>
<evidence type="ECO:0000259" key="10">
    <source>
        <dbReference type="PROSITE" id="PS50893"/>
    </source>
</evidence>
<reference evidence="12 13" key="1">
    <citation type="submission" date="2014-11" db="EMBL/GenBank/DDBJ databases">
        <title>Genetic blueprint of the zoonotic pathogen Toxocara canis.</title>
        <authorList>
            <person name="Zhu X.-Q."/>
            <person name="Korhonen P.K."/>
            <person name="Cai H."/>
            <person name="Young N.D."/>
            <person name="Nejsum P."/>
            <person name="von Samson-Himmelstjerna G."/>
            <person name="Boag P.R."/>
            <person name="Tan P."/>
            <person name="Li Q."/>
            <person name="Min J."/>
            <person name="Yang Y."/>
            <person name="Wang X."/>
            <person name="Fang X."/>
            <person name="Hall R.S."/>
            <person name="Hofmann A."/>
            <person name="Sternberg P.W."/>
            <person name="Jex A.R."/>
            <person name="Gasser R.B."/>
        </authorList>
    </citation>
    <scope>NUCLEOTIDE SEQUENCE [LARGE SCALE GENOMIC DNA]</scope>
    <source>
        <strain evidence="12">PN_DK_2014</strain>
    </source>
</reference>
<dbReference type="CDD" id="cd03249">
    <property type="entry name" value="ABC_MTABC3_MDL1_MDL2"/>
    <property type="match status" value="2"/>
</dbReference>
<dbReference type="InterPro" id="IPR017871">
    <property type="entry name" value="ABC_transporter-like_CS"/>
</dbReference>
<dbReference type="GO" id="GO:0009636">
    <property type="term" value="P:response to toxic substance"/>
    <property type="evidence" value="ECO:0007669"/>
    <property type="project" value="UniProtKB-ARBA"/>
</dbReference>
<dbReference type="SUPFAM" id="SSF90123">
    <property type="entry name" value="ABC transporter transmembrane region"/>
    <property type="match status" value="2"/>
</dbReference>
<dbReference type="PANTHER" id="PTHR43394">
    <property type="entry name" value="ATP-DEPENDENT PERMEASE MDL1, MITOCHONDRIAL"/>
    <property type="match status" value="1"/>
</dbReference>
<dbReference type="OrthoDB" id="6500128at2759"/>
<accession>A0A0B2VZI3</accession>
<dbReference type="Gene3D" id="3.40.50.300">
    <property type="entry name" value="P-loop containing nucleotide triphosphate hydrolases"/>
    <property type="match status" value="2"/>
</dbReference>
<dbReference type="InterPro" id="IPR039421">
    <property type="entry name" value="Type_1_exporter"/>
</dbReference>
<evidence type="ECO:0000256" key="7">
    <source>
        <dbReference type="ARBA" id="ARBA00022989"/>
    </source>
</evidence>
<evidence type="ECO:0000256" key="9">
    <source>
        <dbReference type="SAM" id="Phobius"/>
    </source>
</evidence>
<dbReference type="InterPro" id="IPR036640">
    <property type="entry name" value="ABC1_TM_sf"/>
</dbReference>
<feature type="transmembrane region" description="Helical" evidence="9">
    <location>
        <begin position="87"/>
        <end position="110"/>
    </location>
</feature>
<dbReference type="GO" id="GO:0016887">
    <property type="term" value="F:ATP hydrolysis activity"/>
    <property type="evidence" value="ECO:0007669"/>
    <property type="project" value="InterPro"/>
</dbReference>
<organism evidence="12 13">
    <name type="scientific">Toxocara canis</name>
    <name type="common">Canine roundworm</name>
    <dbReference type="NCBI Taxonomy" id="6265"/>
    <lineage>
        <taxon>Eukaryota</taxon>
        <taxon>Metazoa</taxon>
        <taxon>Ecdysozoa</taxon>
        <taxon>Nematoda</taxon>
        <taxon>Chromadorea</taxon>
        <taxon>Rhabditida</taxon>
        <taxon>Spirurina</taxon>
        <taxon>Ascaridomorpha</taxon>
        <taxon>Ascaridoidea</taxon>
        <taxon>Toxocaridae</taxon>
        <taxon>Toxocara</taxon>
    </lineage>
</organism>
<dbReference type="GO" id="GO:0015421">
    <property type="term" value="F:ABC-type oligopeptide transporter activity"/>
    <property type="evidence" value="ECO:0007669"/>
    <property type="project" value="TreeGrafter"/>
</dbReference>
<feature type="transmembrane region" description="Helical" evidence="9">
    <location>
        <begin position="767"/>
        <end position="793"/>
    </location>
</feature>
<evidence type="ECO:0000256" key="6">
    <source>
        <dbReference type="ARBA" id="ARBA00022840"/>
    </source>
</evidence>
<dbReference type="GO" id="GO:0005524">
    <property type="term" value="F:ATP binding"/>
    <property type="evidence" value="ECO:0007669"/>
    <property type="project" value="UniProtKB-KW"/>
</dbReference>
<evidence type="ECO:0000256" key="3">
    <source>
        <dbReference type="ARBA" id="ARBA00022692"/>
    </source>
</evidence>
<comment type="subcellular location">
    <subcellularLocation>
        <location evidence="1">Membrane</location>
        <topology evidence="1">Multi-pass membrane protein</topology>
    </subcellularLocation>
</comment>
<evidence type="ECO:0000313" key="12">
    <source>
        <dbReference type="EMBL" id="KHN87068.1"/>
    </source>
</evidence>
<evidence type="ECO:0000256" key="8">
    <source>
        <dbReference type="ARBA" id="ARBA00023136"/>
    </source>
</evidence>
<feature type="domain" description="ABC transmembrane type-1" evidence="11">
    <location>
        <begin position="769"/>
        <end position="1055"/>
    </location>
</feature>
<dbReference type="SMART" id="SM00382">
    <property type="entry name" value="AAA"/>
    <property type="match status" value="2"/>
</dbReference>
<feature type="transmembrane region" description="Helical" evidence="9">
    <location>
        <begin position="1029"/>
        <end position="1050"/>
    </location>
</feature>
<evidence type="ECO:0000256" key="2">
    <source>
        <dbReference type="ARBA" id="ARBA00007577"/>
    </source>
</evidence>
<dbReference type="InterPro" id="IPR003593">
    <property type="entry name" value="AAA+_ATPase"/>
</dbReference>
<dbReference type="Pfam" id="PF00664">
    <property type="entry name" value="ABC_membrane"/>
    <property type="match status" value="2"/>
</dbReference>
<dbReference type="Gene3D" id="1.20.1560.10">
    <property type="entry name" value="ABC transporter type 1, transmembrane domain"/>
    <property type="match status" value="2"/>
</dbReference>
<feature type="transmembrane region" description="Helical" evidence="9">
    <location>
        <begin position="915"/>
        <end position="935"/>
    </location>
</feature>
<protein>
    <submittedName>
        <fullName evidence="12">Multidrug resistance protein pgp-3</fullName>
    </submittedName>
</protein>
<keyword evidence="13" id="KW-1185">Reference proteome</keyword>
<dbReference type="SUPFAM" id="SSF52540">
    <property type="entry name" value="P-loop containing nucleoside triphosphate hydrolases"/>
    <property type="match status" value="2"/>
</dbReference>
<comment type="caution">
    <text evidence="12">The sequence shown here is derived from an EMBL/GenBank/DDBJ whole genome shotgun (WGS) entry which is preliminary data.</text>
</comment>
<feature type="transmembrane region" description="Helical" evidence="9">
    <location>
        <begin position="136"/>
        <end position="157"/>
    </location>
</feature>
<dbReference type="FunFam" id="1.20.1560.10:FF:000087">
    <property type="entry name" value="p-GlycoProtein related"/>
    <property type="match status" value="1"/>
</dbReference>
<feature type="transmembrane region" description="Helical" evidence="9">
    <location>
        <begin position="236"/>
        <end position="253"/>
    </location>
</feature>
<keyword evidence="5" id="KW-0547">Nucleotide-binding</keyword>
<dbReference type="PROSITE" id="PS50893">
    <property type="entry name" value="ABC_TRANSPORTER_2"/>
    <property type="match status" value="2"/>
</dbReference>
<feature type="domain" description="ABC transporter" evidence="10">
    <location>
        <begin position="414"/>
        <end position="650"/>
    </location>
</feature>
<dbReference type="InterPro" id="IPR003439">
    <property type="entry name" value="ABC_transporter-like_ATP-bd"/>
</dbReference>
<feature type="transmembrane region" description="Helical" evidence="9">
    <location>
        <begin position="211"/>
        <end position="230"/>
    </location>
</feature>
<feature type="transmembrane region" description="Helical" evidence="9">
    <location>
        <begin position="892"/>
        <end position="909"/>
    </location>
</feature>
<name>A0A0B2VZI3_TOXCA</name>
<sequence>MVHNSKVHNELPPPLPARERKFAAIPLPDEMLGNDDEGDGPPQTYEPSRAEKIINIMLCRRDLANQKLATKPVSISELFRFAQRFDIFLVSMGTLCAIISGIAQPILALVSGKAVNVLLVVDPRAENFREQAYQNVYKFVGIGSLVLIMNYAQYMCFQTTCCRIIAKLRHNYLRSILRQNAGWLDRNQSGELSTGLNNNIERIREGIGDKLGLLIRGFAMFTTGMIVAFIVEWRVALLMFPVTPISCFIMAQLSQQMGATTRKELIGVAKAGAIAEESVLGVRTVQAFNGQNEMVRRYETELSRGKTFGVQKGLWSGFLHGLFFLALLIFLGSGMLYGGYLLKIGIFKSPGNVFIVVMSMLLGAYFLGLVSPHLMVLLNARVAAGSIYQIIDRKPKIDPYSDFGVRQEDIVGRVVFKDVHFRYPTRKDVKVLNGLNLVIEPGETVALVGHSGCGKSTTMGLLTRLYEPEIGTVTIDGNDVRDLNIEWLRNIIGVVQQEPAIFNDTIENNLRMGNPTIDRKMMVEICKMANAHEFIEALSEGYETRIGDGGVQLSGGQKQRIAIARVLARNPKILLLDEATSALDAQSEAAVQAALNNASKGRSTIVIAHRLSTIRNADKIVVFEKGIIAEEGTHDELIALDGRYAQLIKAQQLQPEKQIHGSVNQEEDVPLSISKVIEPSERNDLKDRRYSESKNVHSLVISAGFGGEEFEVAKGRGADASAHRLSMTGIEVSSAEYEPEAEIDADDDKVPAGIITIYRNAKGNYTYMVLGFICAVLCGLQLPSFALMFAYVFRAFAGAYDDVMMHHLYMAFIMFCSVGLGILIFEFASSSLFGIVSENMVMSFRVRAFRNILIQDAAYFDSPKHAPGRLITRLASDAPNVKAVTDGRMLQVINGVTALIVNIIIGFTYCWQVSLLGTAFCILLAVSQIGLARWVQLRNIQLIKNDEAGRLAIETIENVRTIQLLTREHQFYDKYELASKQQKRAEMGKCWIEAINFAISQSFQYFMQTLTYAVGTHVLYLGRNVPADVFNAIIAMLLGAIAVMNSATYFPEFVKARTAAGFLFAMIDRKPKTGDMFEGDQLEISGNVFFENIRFAYPQHRRQPVMKSLQFMANRGQTVALVGPSGCGKSTIISMLERFYDPISGYVRIDGTDVRKLSLFHLRKQMALVGQEPRLFSGTIKENICFGLDGEVPSAKIMAALELANARQVIQSLPLGLDTEVGEKGTQLSGGQKQRIAIARALVRDPKILLLDEATSALDSESERAVQEALDKAREGRTCITIAHRLSSIQNADLILYIEDGRVQESGTHSSLVARRGRYYNLIRTQHLSS</sequence>
<dbReference type="InterPro" id="IPR011527">
    <property type="entry name" value="ABC1_TM_dom"/>
</dbReference>
<feature type="transmembrane region" description="Helical" evidence="9">
    <location>
        <begin position="352"/>
        <end position="371"/>
    </location>
</feature>
<dbReference type="FunFam" id="3.40.50.300:FF:001370">
    <property type="entry name" value="p-GlycoProtein related"/>
    <property type="match status" value="2"/>
</dbReference>
<dbReference type="Pfam" id="PF00005">
    <property type="entry name" value="ABC_tran"/>
    <property type="match status" value="2"/>
</dbReference>
<feature type="domain" description="ABC transporter" evidence="10">
    <location>
        <begin position="1088"/>
        <end position="1325"/>
    </location>
</feature>
<evidence type="ECO:0000313" key="13">
    <source>
        <dbReference type="Proteomes" id="UP000031036"/>
    </source>
</evidence>
<feature type="domain" description="ABC transmembrane type-1" evidence="11">
    <location>
        <begin position="93"/>
        <end position="379"/>
    </location>
</feature>
<keyword evidence="7 9" id="KW-1133">Transmembrane helix</keyword>
<keyword evidence="4" id="KW-0677">Repeat</keyword>
<evidence type="ECO:0000256" key="1">
    <source>
        <dbReference type="ARBA" id="ARBA00004141"/>
    </source>
</evidence>
<evidence type="ECO:0000259" key="11">
    <source>
        <dbReference type="PROSITE" id="PS50929"/>
    </source>
</evidence>
<dbReference type="EMBL" id="JPKZ01000486">
    <property type="protein sequence ID" value="KHN87068.1"/>
    <property type="molecule type" value="Genomic_DNA"/>
</dbReference>
<keyword evidence="8 9" id="KW-0472">Membrane</keyword>
<dbReference type="Proteomes" id="UP000031036">
    <property type="component" value="Unassembled WGS sequence"/>
</dbReference>
<dbReference type="CDD" id="cd18577">
    <property type="entry name" value="ABC_6TM_Pgp_ABCB1_D1_like"/>
    <property type="match status" value="1"/>
</dbReference>
<dbReference type="STRING" id="6265.A0A0B2VZI3"/>
<feature type="transmembrane region" description="Helical" evidence="9">
    <location>
        <begin position="314"/>
        <end position="340"/>
    </location>
</feature>
<dbReference type="PROSITE" id="PS00211">
    <property type="entry name" value="ABC_TRANSPORTER_1"/>
    <property type="match status" value="2"/>
</dbReference>
<evidence type="ECO:0000256" key="4">
    <source>
        <dbReference type="ARBA" id="ARBA00022737"/>
    </source>
</evidence>
<dbReference type="GO" id="GO:0005743">
    <property type="term" value="C:mitochondrial inner membrane"/>
    <property type="evidence" value="ECO:0007669"/>
    <property type="project" value="TreeGrafter"/>
</dbReference>
<comment type="similarity">
    <text evidence="2">Belongs to the ABC transporter superfamily. ABCB family. Multidrug resistance exporter (TC 3.A.1.201) subfamily.</text>
</comment>
<dbReference type="PROSITE" id="PS50929">
    <property type="entry name" value="ABC_TM1F"/>
    <property type="match status" value="2"/>
</dbReference>
<feature type="transmembrane region" description="Helical" evidence="9">
    <location>
        <begin position="808"/>
        <end position="836"/>
    </location>
</feature>
<proteinExistence type="inferred from homology"/>
<keyword evidence="6" id="KW-0067">ATP-binding</keyword>
<dbReference type="OMA" id="NEIAWFE"/>
<dbReference type="CDD" id="cd18578">
    <property type="entry name" value="ABC_6TM_Pgp_ABCB1_D2_like"/>
    <property type="match status" value="1"/>
</dbReference>
<evidence type="ECO:0000256" key="5">
    <source>
        <dbReference type="ARBA" id="ARBA00022741"/>
    </source>
</evidence>
<dbReference type="PANTHER" id="PTHR43394:SF27">
    <property type="entry name" value="ATP-DEPENDENT TRANSLOCASE ABCB1-LIKE"/>
    <property type="match status" value="1"/>
</dbReference>
<dbReference type="GO" id="GO:0090374">
    <property type="term" value="P:oligopeptide export from mitochondrion"/>
    <property type="evidence" value="ECO:0007669"/>
    <property type="project" value="TreeGrafter"/>
</dbReference>
<gene>
    <name evidence="12" type="primary">pgp-3</name>
    <name evidence="12" type="ORF">Tcan_11215</name>
</gene>
<keyword evidence="3 9" id="KW-0812">Transmembrane</keyword>